<evidence type="ECO:0000313" key="1">
    <source>
        <dbReference type="EMBL" id="SFG26832.1"/>
    </source>
</evidence>
<evidence type="ECO:0000313" key="2">
    <source>
        <dbReference type="Proteomes" id="UP000181942"/>
    </source>
</evidence>
<organism evidence="1 2">
    <name type="scientific">Streptomyces mirabilis</name>
    <dbReference type="NCBI Taxonomy" id="68239"/>
    <lineage>
        <taxon>Bacteria</taxon>
        <taxon>Bacillati</taxon>
        <taxon>Actinomycetota</taxon>
        <taxon>Actinomycetes</taxon>
        <taxon>Kitasatosporales</taxon>
        <taxon>Streptomycetaceae</taxon>
        <taxon>Streptomyces</taxon>
    </lineage>
</organism>
<dbReference type="Proteomes" id="UP000181942">
    <property type="component" value="Unassembled WGS sequence"/>
</dbReference>
<gene>
    <name evidence="1" type="ORF">SAMN02787118_11812</name>
</gene>
<dbReference type="RefSeq" id="WP_075031526.1">
    <property type="nucleotide sequence ID" value="NZ_FONR01000018.1"/>
</dbReference>
<dbReference type="AlphaFoldDB" id="A0A1I2QEK1"/>
<reference evidence="1 2" key="1">
    <citation type="submission" date="2016-10" db="EMBL/GenBank/DDBJ databases">
        <authorList>
            <person name="de Groot N.N."/>
        </authorList>
    </citation>
    <scope>NUCLEOTIDE SEQUENCE [LARGE SCALE GENOMIC DNA]</scope>
    <source>
        <strain evidence="1 2">OK461</strain>
    </source>
</reference>
<proteinExistence type="predicted"/>
<dbReference type="EMBL" id="FONR01000018">
    <property type="protein sequence ID" value="SFG26832.1"/>
    <property type="molecule type" value="Genomic_DNA"/>
</dbReference>
<dbReference type="OrthoDB" id="4993002at2"/>
<protein>
    <submittedName>
        <fullName evidence="1">Uncharacterized protein</fullName>
    </submittedName>
</protein>
<name>A0A1I2QEK1_9ACTN</name>
<accession>A0A1I2QEK1</accession>
<sequence length="165" mass="18560">MAVKKFWPINHACGHISQGDLSDRPADRRAGYARWLAERHCADCWRAVQGGDTSSKAEWLAKKRAAEQAEAEEWSARYRMPPLDGTDRAVAWGTRCRHQLVSAAYTALVLEGTTSEAEWEAIEESVRPLTRAGWWLDQRDADPADLTELLEAAATNDRPTENPHF</sequence>